<proteinExistence type="predicted"/>
<comment type="caution">
    <text evidence="1">The sequence shown here is derived from an EMBL/GenBank/DDBJ whole genome shotgun (WGS) entry which is preliminary data.</text>
</comment>
<sequence length="77" mass="8516">MPVTRTWDTLPSSLLTATALVLFHESWVTLELPVTSFALSPLPLVCEDEAVFDRLLLPPLAFWSHDQSPLEQGLAIA</sequence>
<organism evidence="1 2">
    <name type="scientific">Paraburkholderia azotifigens</name>
    <dbReference type="NCBI Taxonomy" id="2057004"/>
    <lineage>
        <taxon>Bacteria</taxon>
        <taxon>Pseudomonadati</taxon>
        <taxon>Pseudomonadota</taxon>
        <taxon>Betaproteobacteria</taxon>
        <taxon>Burkholderiales</taxon>
        <taxon>Burkholderiaceae</taxon>
        <taxon>Paraburkholderia</taxon>
    </lineage>
</organism>
<dbReference type="AlphaFoldDB" id="A0A5C6VKW7"/>
<gene>
    <name evidence="1" type="ORF">FRZ40_25965</name>
</gene>
<dbReference type="EMBL" id="VOQS01000003">
    <property type="protein sequence ID" value="TXC83798.1"/>
    <property type="molecule type" value="Genomic_DNA"/>
</dbReference>
<protein>
    <submittedName>
        <fullName evidence="1">Uncharacterized protein</fullName>
    </submittedName>
</protein>
<evidence type="ECO:0000313" key="2">
    <source>
        <dbReference type="Proteomes" id="UP000321776"/>
    </source>
</evidence>
<dbReference type="Proteomes" id="UP000321776">
    <property type="component" value="Unassembled WGS sequence"/>
</dbReference>
<accession>A0A5C6VKW7</accession>
<name>A0A5C6VKW7_9BURK</name>
<reference evidence="1 2" key="1">
    <citation type="journal article" date="2018" name="Int. J. Syst. Evol. Microbiol.">
        <title>Paraburkholderia azotifigens sp. nov., a nitrogen-fixing bacterium isolated from paddy soil.</title>
        <authorList>
            <person name="Choi G.M."/>
            <person name="Im W.T."/>
        </authorList>
    </citation>
    <scope>NUCLEOTIDE SEQUENCE [LARGE SCALE GENOMIC DNA]</scope>
    <source>
        <strain evidence="1 2">NF 2-5-3</strain>
    </source>
</reference>
<evidence type="ECO:0000313" key="1">
    <source>
        <dbReference type="EMBL" id="TXC83798.1"/>
    </source>
</evidence>